<evidence type="ECO:0000313" key="3">
    <source>
        <dbReference type="Proteomes" id="UP000485058"/>
    </source>
</evidence>
<dbReference type="InterPro" id="IPR004853">
    <property type="entry name" value="Sugar_P_trans_dom"/>
</dbReference>
<accession>A0A699Z3F4</accession>
<protein>
    <submittedName>
        <fullName evidence="2">Xylulose 5-phosphate/phosphate translocator, chloroplastic</fullName>
    </submittedName>
</protein>
<gene>
    <name evidence="2" type="ORF">HaLaN_09401</name>
</gene>
<evidence type="ECO:0000313" key="2">
    <source>
        <dbReference type="EMBL" id="GFH13504.1"/>
    </source>
</evidence>
<sequence length="115" mass="12713">MVLDQGISPVTFSVGNTMKRVVVVVSSVMFFRNPVALMNWVPHLIDWGVQAKELPDLQQRVMYTTNTRIANGSIHNVTTQFLFVEMNGLPHLLSSPLAEHCAFTALFAASPATIK</sequence>
<evidence type="ECO:0000259" key="1">
    <source>
        <dbReference type="Pfam" id="PF03151"/>
    </source>
</evidence>
<proteinExistence type="predicted"/>
<dbReference type="AlphaFoldDB" id="A0A699Z3F4"/>
<feature type="non-terminal residue" evidence="2">
    <location>
        <position position="115"/>
    </location>
</feature>
<feature type="domain" description="Sugar phosphate transporter" evidence="1">
    <location>
        <begin position="2"/>
        <end position="41"/>
    </location>
</feature>
<organism evidence="2 3">
    <name type="scientific">Haematococcus lacustris</name>
    <name type="common">Green alga</name>
    <name type="synonym">Haematococcus pluvialis</name>
    <dbReference type="NCBI Taxonomy" id="44745"/>
    <lineage>
        <taxon>Eukaryota</taxon>
        <taxon>Viridiplantae</taxon>
        <taxon>Chlorophyta</taxon>
        <taxon>core chlorophytes</taxon>
        <taxon>Chlorophyceae</taxon>
        <taxon>CS clade</taxon>
        <taxon>Chlamydomonadales</taxon>
        <taxon>Haematococcaceae</taxon>
        <taxon>Haematococcus</taxon>
    </lineage>
</organism>
<keyword evidence="3" id="KW-1185">Reference proteome</keyword>
<dbReference type="EMBL" id="BLLF01000620">
    <property type="protein sequence ID" value="GFH13504.1"/>
    <property type="molecule type" value="Genomic_DNA"/>
</dbReference>
<name>A0A699Z3F4_HAELA</name>
<reference evidence="2 3" key="1">
    <citation type="submission" date="2020-02" db="EMBL/GenBank/DDBJ databases">
        <title>Draft genome sequence of Haematococcus lacustris strain NIES-144.</title>
        <authorList>
            <person name="Morimoto D."/>
            <person name="Nakagawa S."/>
            <person name="Yoshida T."/>
            <person name="Sawayama S."/>
        </authorList>
    </citation>
    <scope>NUCLEOTIDE SEQUENCE [LARGE SCALE GENOMIC DNA]</scope>
    <source>
        <strain evidence="2 3">NIES-144</strain>
    </source>
</reference>
<dbReference type="Proteomes" id="UP000485058">
    <property type="component" value="Unassembled WGS sequence"/>
</dbReference>
<dbReference type="Pfam" id="PF03151">
    <property type="entry name" value="TPT"/>
    <property type="match status" value="1"/>
</dbReference>
<comment type="caution">
    <text evidence="2">The sequence shown here is derived from an EMBL/GenBank/DDBJ whole genome shotgun (WGS) entry which is preliminary data.</text>
</comment>
<feature type="non-terminal residue" evidence="2">
    <location>
        <position position="1"/>
    </location>
</feature>